<keyword evidence="4" id="KW-1185">Reference proteome</keyword>
<dbReference type="Pfam" id="PF03401">
    <property type="entry name" value="TctC"/>
    <property type="match status" value="1"/>
</dbReference>
<dbReference type="InterPro" id="IPR042100">
    <property type="entry name" value="Bug_dom1"/>
</dbReference>
<dbReference type="PANTHER" id="PTHR42928">
    <property type="entry name" value="TRICARBOXYLATE-BINDING PROTEIN"/>
    <property type="match status" value="1"/>
</dbReference>
<dbReference type="InterPro" id="IPR005064">
    <property type="entry name" value="BUG"/>
</dbReference>
<protein>
    <submittedName>
        <fullName evidence="3">Tripartite tricarboxylate transporter substrate binding protein</fullName>
    </submittedName>
</protein>
<dbReference type="PIRSF" id="PIRSF017082">
    <property type="entry name" value="YflP"/>
    <property type="match status" value="1"/>
</dbReference>
<name>A0A4R4DXZ9_9PROT</name>
<comment type="caution">
    <text evidence="3">The sequence shown here is derived from an EMBL/GenBank/DDBJ whole genome shotgun (WGS) entry which is preliminary data.</text>
</comment>
<comment type="similarity">
    <text evidence="1">Belongs to the UPF0065 (bug) family.</text>
</comment>
<dbReference type="OrthoDB" id="7250553at2"/>
<evidence type="ECO:0000313" key="4">
    <source>
        <dbReference type="Proteomes" id="UP000295023"/>
    </source>
</evidence>
<dbReference type="Gene3D" id="3.40.190.10">
    <property type="entry name" value="Periplasmic binding protein-like II"/>
    <property type="match status" value="1"/>
</dbReference>
<dbReference type="SUPFAM" id="SSF53850">
    <property type="entry name" value="Periplasmic binding protein-like II"/>
    <property type="match status" value="1"/>
</dbReference>
<dbReference type="Gene3D" id="3.40.190.150">
    <property type="entry name" value="Bordetella uptake gene, domain 1"/>
    <property type="match status" value="1"/>
</dbReference>
<proteinExistence type="inferred from homology"/>
<evidence type="ECO:0000256" key="1">
    <source>
        <dbReference type="ARBA" id="ARBA00006987"/>
    </source>
</evidence>
<dbReference type="AlphaFoldDB" id="A0A4R4DXZ9"/>
<evidence type="ECO:0000256" key="2">
    <source>
        <dbReference type="SAM" id="MobiDB-lite"/>
    </source>
</evidence>
<dbReference type="CDD" id="cd07012">
    <property type="entry name" value="PBP2_Bug_TTT"/>
    <property type="match status" value="1"/>
</dbReference>
<sequence length="355" mass="38528">MSASDRPSGSEDVNRPRQPMRSMSDRPSGSEDVNRPCQALPRRGLLAAGAALLAAPALGQPRWPDRPIEIVVGFIAGGGTDLDARSFGRALERRLGGTVVVTNRPGAGGELALGSVARARPDGYTLGTTNYPSLITIPIERQAQFRLDDFAPLGNLVRDPSAITVRADSPHATLQDLLEAARQAPDRLTYASPGVGTDDHLQLVLLQALTGIRMTHVVFQGDPQLRMAVLGKQVDCMGLNLGAVMQSPEGFRILSQAGAVRSRFCRDVPTLKELGHPVEMASERGVVVPAGTPPAILARLREATEDIARDPEFVKQLEDRFTEPAWEPGEAWFARLRAQEADYRGLWQRTPWAQR</sequence>
<organism evidence="3 4">
    <name type="scientific">Roseicella aquatilis</name>
    <dbReference type="NCBI Taxonomy" id="2527868"/>
    <lineage>
        <taxon>Bacteria</taxon>
        <taxon>Pseudomonadati</taxon>
        <taxon>Pseudomonadota</taxon>
        <taxon>Alphaproteobacteria</taxon>
        <taxon>Acetobacterales</taxon>
        <taxon>Roseomonadaceae</taxon>
        <taxon>Roseicella</taxon>
    </lineage>
</organism>
<dbReference type="PANTHER" id="PTHR42928:SF5">
    <property type="entry name" value="BLR1237 PROTEIN"/>
    <property type="match status" value="1"/>
</dbReference>
<feature type="region of interest" description="Disordered" evidence="2">
    <location>
        <begin position="1"/>
        <end position="36"/>
    </location>
</feature>
<dbReference type="Proteomes" id="UP000295023">
    <property type="component" value="Unassembled WGS sequence"/>
</dbReference>
<dbReference type="EMBL" id="SKBM01000002">
    <property type="protein sequence ID" value="TCZ65935.1"/>
    <property type="molecule type" value="Genomic_DNA"/>
</dbReference>
<reference evidence="3 4" key="1">
    <citation type="submission" date="2019-03" db="EMBL/GenBank/DDBJ databases">
        <title>Paracraurococcus aquatilis NE82 genome sequence.</title>
        <authorList>
            <person name="Zhao Y."/>
            <person name="Du Z."/>
        </authorList>
    </citation>
    <scope>NUCLEOTIDE SEQUENCE [LARGE SCALE GENOMIC DNA]</scope>
    <source>
        <strain evidence="3 4">NE82</strain>
    </source>
</reference>
<evidence type="ECO:0000313" key="3">
    <source>
        <dbReference type="EMBL" id="TCZ65935.1"/>
    </source>
</evidence>
<gene>
    <name evidence="3" type="ORF">EXY23_02290</name>
</gene>
<accession>A0A4R4DXZ9</accession>